<evidence type="ECO:0000313" key="11">
    <source>
        <dbReference type="Proteomes" id="UP000294914"/>
    </source>
</evidence>
<dbReference type="InterPro" id="IPR056739">
    <property type="entry name" value="NfeD_membrane"/>
</dbReference>
<feature type="domain" description="NfeD integral membrane" evidence="8">
    <location>
        <begin position="252"/>
        <end position="368"/>
    </location>
</feature>
<dbReference type="EMBL" id="SOQX01000002">
    <property type="protein sequence ID" value="TDY02553.1"/>
    <property type="molecule type" value="Genomic_DNA"/>
</dbReference>
<name>A0A4R8IYN5_9GAMM</name>
<dbReference type="CDD" id="cd07020">
    <property type="entry name" value="Clp_protease_NfeD_1"/>
    <property type="match status" value="1"/>
</dbReference>
<feature type="compositionally biased region" description="Basic and acidic residues" evidence="5">
    <location>
        <begin position="131"/>
        <end position="154"/>
    </location>
</feature>
<keyword evidence="11" id="KW-1185">Reference proteome</keyword>
<dbReference type="GO" id="GO:0016020">
    <property type="term" value="C:membrane"/>
    <property type="evidence" value="ECO:0007669"/>
    <property type="project" value="UniProtKB-SubCell"/>
</dbReference>
<reference evidence="10 11" key="1">
    <citation type="submission" date="2019-03" db="EMBL/GenBank/DDBJ databases">
        <title>Genomic Encyclopedia of Type Strains, Phase IV (KMG-IV): sequencing the most valuable type-strain genomes for metagenomic binning, comparative biology and taxonomic classification.</title>
        <authorList>
            <person name="Goeker M."/>
        </authorList>
    </citation>
    <scope>NUCLEOTIDE SEQUENCE [LARGE SCALE GENOMIC DNA]</scope>
    <source>
        <strain evidence="10 11">DSM 16326</strain>
    </source>
</reference>
<keyword evidence="10" id="KW-0645">Protease</keyword>
<evidence type="ECO:0000256" key="2">
    <source>
        <dbReference type="ARBA" id="ARBA00022692"/>
    </source>
</evidence>
<keyword evidence="4 6" id="KW-0472">Membrane</keyword>
<feature type="domain" description="NfeD1b N-terminal" evidence="9">
    <location>
        <begin position="23"/>
        <end position="213"/>
    </location>
</feature>
<dbReference type="PANTHER" id="PTHR33507">
    <property type="entry name" value="INNER MEMBRANE PROTEIN YBBJ"/>
    <property type="match status" value="1"/>
</dbReference>
<keyword evidence="3 6" id="KW-1133">Transmembrane helix</keyword>
<organism evidence="10 11">
    <name type="scientific">Thiohalophilus thiocyanatoxydans</name>
    <dbReference type="NCBI Taxonomy" id="381308"/>
    <lineage>
        <taxon>Bacteria</taxon>
        <taxon>Pseudomonadati</taxon>
        <taxon>Pseudomonadota</taxon>
        <taxon>Gammaproteobacteria</taxon>
        <taxon>Thiohalomonadales</taxon>
        <taxon>Thiohalophilaceae</taxon>
        <taxon>Thiohalophilus</taxon>
    </lineage>
</organism>
<evidence type="ECO:0000259" key="9">
    <source>
        <dbReference type="Pfam" id="PF25145"/>
    </source>
</evidence>
<accession>A0A4R8IYN5</accession>
<evidence type="ECO:0000256" key="1">
    <source>
        <dbReference type="ARBA" id="ARBA00004141"/>
    </source>
</evidence>
<evidence type="ECO:0000259" key="8">
    <source>
        <dbReference type="Pfam" id="PF24961"/>
    </source>
</evidence>
<dbReference type="Gene3D" id="3.90.226.10">
    <property type="entry name" value="2-enoyl-CoA Hydratase, Chain A, domain 1"/>
    <property type="match status" value="1"/>
</dbReference>
<comment type="subcellular location">
    <subcellularLocation>
        <location evidence="1">Membrane</location>
        <topology evidence="1">Multi-pass membrane protein</topology>
    </subcellularLocation>
</comment>
<comment type="caution">
    <text evidence="10">The sequence shown here is derived from an EMBL/GenBank/DDBJ whole genome shotgun (WGS) entry which is preliminary data.</text>
</comment>
<evidence type="ECO:0000256" key="3">
    <source>
        <dbReference type="ARBA" id="ARBA00022989"/>
    </source>
</evidence>
<feature type="transmembrane region" description="Helical" evidence="6">
    <location>
        <begin position="297"/>
        <end position="314"/>
    </location>
</feature>
<feature type="transmembrane region" description="Helical" evidence="6">
    <location>
        <begin position="273"/>
        <end position="291"/>
    </location>
</feature>
<keyword evidence="10" id="KW-0378">Hydrolase</keyword>
<feature type="transmembrane region" description="Helical" evidence="6">
    <location>
        <begin position="244"/>
        <end position="266"/>
    </location>
</feature>
<dbReference type="Pfam" id="PF24961">
    <property type="entry name" value="NfeD_membrane"/>
    <property type="match status" value="1"/>
</dbReference>
<keyword evidence="2 6" id="KW-0812">Transmembrane</keyword>
<dbReference type="GO" id="GO:0008233">
    <property type="term" value="F:peptidase activity"/>
    <property type="evidence" value="ECO:0007669"/>
    <property type="project" value="UniProtKB-KW"/>
</dbReference>
<dbReference type="Pfam" id="PF01957">
    <property type="entry name" value="NfeD"/>
    <property type="match status" value="1"/>
</dbReference>
<dbReference type="FunFam" id="3.90.226.10:FF:000089">
    <property type="entry name" value="Membrane-bound serine protease"/>
    <property type="match status" value="1"/>
</dbReference>
<sequence>MSLLLLVIITAPAAAEETSTRSVLQLSIEDVIGPATEDYITRAIESAPGEQAGLILIRMDTPGGLDSAMRGIIKSITSSPIPVVTYVAPTGSRAASAGTYILYASHIAAMAPGTNLGAATPVKLGGSGQPGDEKPASEQESDKPDPGKSASERKAINDAVAYIRGLAELRGRNAEWAEQAVRQAASLSAGEALEKNVIDLVARSNTDLLQQLDGRKLDVLDQEQVLNTRNMPVKTRNPDWRSRLLSVITNPNIAYILMLIGIYGLIFEFSNPGAIVPGTVGAIALLLGLYSLQLLPVNYAGMALIILGIALMIGEAYQPSFGILGIGGVIAFVFGSIILIDTTAPGYGINPGVIAAFALSSVLMFVVVVGLAMRSRRRPVVSGMEQLLGGTGKVITVDDHRATILIHSEHWQAVSDQPLQPGQRVRVTAAEGLTLTVEPLNESTH</sequence>
<feature type="region of interest" description="Disordered" evidence="5">
    <location>
        <begin position="120"/>
        <end position="154"/>
    </location>
</feature>
<dbReference type="Gene3D" id="2.40.50.140">
    <property type="entry name" value="Nucleic acid-binding proteins"/>
    <property type="match status" value="1"/>
</dbReference>
<feature type="transmembrane region" description="Helical" evidence="6">
    <location>
        <begin position="352"/>
        <end position="373"/>
    </location>
</feature>
<dbReference type="InterPro" id="IPR029045">
    <property type="entry name" value="ClpP/crotonase-like_dom_sf"/>
</dbReference>
<dbReference type="InterPro" id="IPR012340">
    <property type="entry name" value="NA-bd_OB-fold"/>
</dbReference>
<dbReference type="PANTHER" id="PTHR33507:SF4">
    <property type="entry name" value="NODULATION COMPETITIVENESS PROTEIN NFED"/>
    <property type="match status" value="1"/>
</dbReference>
<proteinExistence type="predicted"/>
<dbReference type="InterPro" id="IPR052165">
    <property type="entry name" value="Membrane_assoc_protease"/>
</dbReference>
<dbReference type="SUPFAM" id="SSF141322">
    <property type="entry name" value="NfeD domain-like"/>
    <property type="match status" value="1"/>
</dbReference>
<dbReference type="AlphaFoldDB" id="A0A4R8IYN5"/>
<dbReference type="InterPro" id="IPR002810">
    <property type="entry name" value="NfeD-like_C"/>
</dbReference>
<dbReference type="Pfam" id="PF25145">
    <property type="entry name" value="NfeD1b_N"/>
    <property type="match status" value="1"/>
</dbReference>
<evidence type="ECO:0000256" key="5">
    <source>
        <dbReference type="SAM" id="MobiDB-lite"/>
    </source>
</evidence>
<feature type="domain" description="NfeD-like C-terminal" evidence="7">
    <location>
        <begin position="385"/>
        <end position="439"/>
    </location>
</feature>
<gene>
    <name evidence="10" type="ORF">EDC23_0928</name>
</gene>
<protein>
    <submittedName>
        <fullName evidence="10">Membrane-bound serine protease (ClpP class)</fullName>
    </submittedName>
</protein>
<dbReference type="SUPFAM" id="SSF52096">
    <property type="entry name" value="ClpP/crotonase"/>
    <property type="match status" value="1"/>
</dbReference>
<evidence type="ECO:0000256" key="4">
    <source>
        <dbReference type="ARBA" id="ARBA00023136"/>
    </source>
</evidence>
<evidence type="ECO:0000313" key="10">
    <source>
        <dbReference type="EMBL" id="TDY02553.1"/>
    </source>
</evidence>
<evidence type="ECO:0000256" key="6">
    <source>
        <dbReference type="SAM" id="Phobius"/>
    </source>
</evidence>
<feature type="transmembrane region" description="Helical" evidence="6">
    <location>
        <begin position="321"/>
        <end position="340"/>
    </location>
</feature>
<dbReference type="GO" id="GO:0006508">
    <property type="term" value="P:proteolysis"/>
    <property type="evidence" value="ECO:0007669"/>
    <property type="project" value="UniProtKB-KW"/>
</dbReference>
<dbReference type="InterPro" id="IPR056738">
    <property type="entry name" value="NfeD1b_N"/>
</dbReference>
<dbReference type="Proteomes" id="UP000294914">
    <property type="component" value="Unassembled WGS sequence"/>
</dbReference>
<evidence type="ECO:0000259" key="7">
    <source>
        <dbReference type="Pfam" id="PF01957"/>
    </source>
</evidence>